<keyword evidence="2 7" id="KW-0813">Transport</keyword>
<evidence type="ECO:0000256" key="5">
    <source>
        <dbReference type="ARBA" id="ARBA00022989"/>
    </source>
</evidence>
<keyword evidence="3" id="KW-1003">Cell membrane</keyword>
<feature type="domain" description="ABC transmembrane type-1" evidence="9">
    <location>
        <begin position="100"/>
        <end position="316"/>
    </location>
</feature>
<evidence type="ECO:0000256" key="8">
    <source>
        <dbReference type="SAM" id="MobiDB-lite"/>
    </source>
</evidence>
<dbReference type="PROSITE" id="PS50928">
    <property type="entry name" value="ABC_TM1"/>
    <property type="match status" value="1"/>
</dbReference>
<gene>
    <name evidence="10" type="ORF">ACFYKT_15325</name>
</gene>
<evidence type="ECO:0000256" key="1">
    <source>
        <dbReference type="ARBA" id="ARBA00004651"/>
    </source>
</evidence>
<dbReference type="SUPFAM" id="SSF161098">
    <property type="entry name" value="MetI-like"/>
    <property type="match status" value="1"/>
</dbReference>
<dbReference type="PANTHER" id="PTHR30193">
    <property type="entry name" value="ABC TRANSPORTER PERMEASE PROTEIN"/>
    <property type="match status" value="1"/>
</dbReference>
<feature type="transmembrane region" description="Helical" evidence="7">
    <location>
        <begin position="141"/>
        <end position="159"/>
    </location>
</feature>
<dbReference type="CDD" id="cd06261">
    <property type="entry name" value="TM_PBP2"/>
    <property type="match status" value="1"/>
</dbReference>
<evidence type="ECO:0000256" key="4">
    <source>
        <dbReference type="ARBA" id="ARBA00022692"/>
    </source>
</evidence>
<dbReference type="EMBL" id="JBIACJ010000008">
    <property type="protein sequence ID" value="MFE8697709.1"/>
    <property type="molecule type" value="Genomic_DNA"/>
</dbReference>
<keyword evidence="4 7" id="KW-0812">Transmembrane</keyword>
<comment type="caution">
    <text evidence="10">The sequence shown here is derived from an EMBL/GenBank/DDBJ whole genome shotgun (WGS) entry which is preliminary data.</text>
</comment>
<keyword evidence="5 7" id="KW-1133">Transmembrane helix</keyword>
<evidence type="ECO:0000313" key="11">
    <source>
        <dbReference type="Proteomes" id="UP001601058"/>
    </source>
</evidence>
<keyword evidence="11" id="KW-1185">Reference proteome</keyword>
<dbReference type="InterPro" id="IPR000515">
    <property type="entry name" value="MetI-like"/>
</dbReference>
<evidence type="ECO:0000256" key="3">
    <source>
        <dbReference type="ARBA" id="ARBA00022475"/>
    </source>
</evidence>
<evidence type="ECO:0000313" key="10">
    <source>
        <dbReference type="EMBL" id="MFE8697709.1"/>
    </source>
</evidence>
<dbReference type="InterPro" id="IPR051393">
    <property type="entry name" value="ABC_transporter_permease"/>
</dbReference>
<dbReference type="Proteomes" id="UP001601058">
    <property type="component" value="Unassembled WGS sequence"/>
</dbReference>
<reference evidence="10 11" key="1">
    <citation type="submission" date="2024-08" db="EMBL/GenBank/DDBJ databases">
        <title>Two novel Cytobacillus novel species.</title>
        <authorList>
            <person name="Liu G."/>
        </authorList>
    </citation>
    <scope>NUCLEOTIDE SEQUENCE [LARGE SCALE GENOMIC DNA]</scope>
    <source>
        <strain evidence="10 11">FJAT-53684</strain>
    </source>
</reference>
<dbReference type="Pfam" id="PF00528">
    <property type="entry name" value="BPD_transp_1"/>
    <property type="match status" value="1"/>
</dbReference>
<feature type="transmembrane region" description="Helical" evidence="7">
    <location>
        <begin position="104"/>
        <end position="129"/>
    </location>
</feature>
<proteinExistence type="inferred from homology"/>
<organism evidence="10 11">
    <name type="scientific">Cytobacillus mangrovibacter</name>
    <dbReference type="NCBI Taxonomy" id="3299024"/>
    <lineage>
        <taxon>Bacteria</taxon>
        <taxon>Bacillati</taxon>
        <taxon>Bacillota</taxon>
        <taxon>Bacilli</taxon>
        <taxon>Bacillales</taxon>
        <taxon>Bacillaceae</taxon>
        <taxon>Cytobacillus</taxon>
    </lineage>
</organism>
<comment type="subcellular location">
    <subcellularLocation>
        <location evidence="1 7">Cell membrane</location>
        <topology evidence="1 7">Multi-pass membrane protein</topology>
    </subcellularLocation>
</comment>
<feature type="compositionally biased region" description="Basic and acidic residues" evidence="8">
    <location>
        <begin position="1"/>
        <end position="16"/>
    </location>
</feature>
<dbReference type="RefSeq" id="WP_389221395.1">
    <property type="nucleotide sequence ID" value="NZ_JBIACJ010000008.1"/>
</dbReference>
<keyword evidence="6 7" id="KW-0472">Membrane</keyword>
<evidence type="ECO:0000256" key="2">
    <source>
        <dbReference type="ARBA" id="ARBA00022448"/>
    </source>
</evidence>
<accession>A0ABW6K0M1</accession>
<evidence type="ECO:0000256" key="6">
    <source>
        <dbReference type="ARBA" id="ARBA00023136"/>
    </source>
</evidence>
<feature type="transmembrane region" description="Helical" evidence="7">
    <location>
        <begin position="300"/>
        <end position="321"/>
    </location>
</feature>
<dbReference type="Gene3D" id="1.10.3720.10">
    <property type="entry name" value="MetI-like"/>
    <property type="match status" value="1"/>
</dbReference>
<feature type="transmembrane region" description="Helical" evidence="7">
    <location>
        <begin position="241"/>
        <end position="261"/>
    </location>
</feature>
<feature type="transmembrane region" description="Helical" evidence="7">
    <location>
        <begin position="43"/>
        <end position="70"/>
    </location>
</feature>
<dbReference type="PANTHER" id="PTHR30193:SF37">
    <property type="entry name" value="INNER MEMBRANE ABC TRANSPORTER PERMEASE PROTEIN YCJO"/>
    <property type="match status" value="1"/>
</dbReference>
<feature type="region of interest" description="Disordered" evidence="8">
    <location>
        <begin position="1"/>
        <end position="24"/>
    </location>
</feature>
<protein>
    <submittedName>
        <fullName evidence="10">Carbohydrate ABC transporter permease</fullName>
    </submittedName>
</protein>
<sequence length="332" mass="37490">MQPESNKEKVEKKGDVGVHQVPRKKKIRKKRYRSEEKKDMISGYLYIAPFFIIFSLVGLYPALFSIYLGFQKWNGLSPMKFVGLSNFEIVLTDPLFWKSVYNTIVMGIMGTAPQLVFGIIFAFLLNLAFLKFKNFFRVTIFMPYITSMVAVALIFSVLFSDHDSSLVNYLLSLAGVDPVNWSSSEWGTKIAISIMVFWRWVGYNTIIYLAGIQSIPNDLYEAATIDGANKFQQLIYITMPMLKPFIILTVFTSTVGALQLFSEPTVFLGNSAFTRDEAMTIVMYLYRDAFKLQSFGTASATAIILLVLITLFAVINTSLIAGNGRKKRGENT</sequence>
<name>A0ABW6K0M1_9BACI</name>
<comment type="similarity">
    <text evidence="7">Belongs to the binding-protein-dependent transport system permease family.</text>
</comment>
<feature type="transmembrane region" description="Helical" evidence="7">
    <location>
        <begin position="190"/>
        <end position="210"/>
    </location>
</feature>
<dbReference type="InterPro" id="IPR035906">
    <property type="entry name" value="MetI-like_sf"/>
</dbReference>
<evidence type="ECO:0000259" key="9">
    <source>
        <dbReference type="PROSITE" id="PS50928"/>
    </source>
</evidence>
<evidence type="ECO:0000256" key="7">
    <source>
        <dbReference type="RuleBase" id="RU363032"/>
    </source>
</evidence>